<gene>
    <name evidence="1" type="ORF">FIBSPDRAFT_926540</name>
</gene>
<evidence type="ECO:0000313" key="1">
    <source>
        <dbReference type="EMBL" id="KZP30406.1"/>
    </source>
</evidence>
<dbReference type="EMBL" id="KV417494">
    <property type="protein sequence ID" value="KZP30406.1"/>
    <property type="molecule type" value="Genomic_DNA"/>
</dbReference>
<evidence type="ECO:0000313" key="2">
    <source>
        <dbReference type="Proteomes" id="UP000076532"/>
    </source>
</evidence>
<accession>A0A166TAJ4</accession>
<keyword evidence="2" id="KW-1185">Reference proteome</keyword>
<dbReference type="Proteomes" id="UP000076532">
    <property type="component" value="Unassembled WGS sequence"/>
</dbReference>
<proteinExistence type="predicted"/>
<name>A0A166TAJ4_9AGAM</name>
<organism evidence="1 2">
    <name type="scientific">Athelia psychrophila</name>
    <dbReference type="NCBI Taxonomy" id="1759441"/>
    <lineage>
        <taxon>Eukaryota</taxon>
        <taxon>Fungi</taxon>
        <taxon>Dikarya</taxon>
        <taxon>Basidiomycota</taxon>
        <taxon>Agaricomycotina</taxon>
        <taxon>Agaricomycetes</taxon>
        <taxon>Agaricomycetidae</taxon>
        <taxon>Atheliales</taxon>
        <taxon>Atheliaceae</taxon>
        <taxon>Athelia</taxon>
    </lineage>
</organism>
<reference evidence="1 2" key="1">
    <citation type="journal article" date="2016" name="Mol. Biol. Evol.">
        <title>Comparative Genomics of Early-Diverging Mushroom-Forming Fungi Provides Insights into the Origins of Lignocellulose Decay Capabilities.</title>
        <authorList>
            <person name="Nagy L.G."/>
            <person name="Riley R."/>
            <person name="Tritt A."/>
            <person name="Adam C."/>
            <person name="Daum C."/>
            <person name="Floudas D."/>
            <person name="Sun H."/>
            <person name="Yadav J.S."/>
            <person name="Pangilinan J."/>
            <person name="Larsson K.H."/>
            <person name="Matsuura K."/>
            <person name="Barry K."/>
            <person name="Labutti K."/>
            <person name="Kuo R."/>
            <person name="Ohm R.A."/>
            <person name="Bhattacharya S.S."/>
            <person name="Shirouzu T."/>
            <person name="Yoshinaga Y."/>
            <person name="Martin F.M."/>
            <person name="Grigoriev I.V."/>
            <person name="Hibbett D.S."/>
        </authorList>
    </citation>
    <scope>NUCLEOTIDE SEQUENCE [LARGE SCALE GENOMIC DNA]</scope>
    <source>
        <strain evidence="1 2">CBS 109695</strain>
    </source>
</reference>
<protein>
    <submittedName>
        <fullName evidence="1">Uncharacterized protein</fullName>
    </submittedName>
</protein>
<sequence length="394" mass="42797">MTLSRQASYDTFVFEKSPEAVSPDILQLLGETSGLRKELDINGLSEGARKVWSNLKQFQCPTSCFSNAVTPAIVNKIADRVDECSDAISTTLGAAQMGRAFADNMAALYDAFTAYVPGDEAALIASSIAIADKGYGRSIQAHGQLICVRTGLSEVASKIPSQVTQVARELKSQSPSFFNDMNHAIISVSQPSSPADEDDVSDTYSGPLATPYLYPYQPPGASLNYLTFQVIMEQLNTIVADLTPFINRINRIALWFAKTKLSLEMLVSNPGARPTLTQDSAECWRGISDQFSLLIYKIGPIVSGFQPRAVRIPAHGSQTNPWGIPGVPCPPMAYPPSPFMGAHIPPAPYSPPPRRHVRRAPSVDSFEPPIMAIPAPEMPKVKKAALWRRILCMA</sequence>
<dbReference type="OrthoDB" id="3256790at2759"/>
<dbReference type="AlphaFoldDB" id="A0A166TAJ4"/>